<dbReference type="PROSITE" id="PS50893">
    <property type="entry name" value="ABC_TRANSPORTER_2"/>
    <property type="match status" value="1"/>
</dbReference>
<evidence type="ECO:0000313" key="6">
    <source>
        <dbReference type="Proteomes" id="UP000017396"/>
    </source>
</evidence>
<accession>U5QBS8</accession>
<dbReference type="PANTHER" id="PTHR42711:SF16">
    <property type="entry name" value="ABC TRANSPORTER ATP-BINDING PROTEIN"/>
    <property type="match status" value="1"/>
</dbReference>
<dbReference type="InterPro" id="IPR003593">
    <property type="entry name" value="AAA+_ATPase"/>
</dbReference>
<feature type="domain" description="ABC transporter" evidence="4">
    <location>
        <begin position="5"/>
        <end position="235"/>
    </location>
</feature>
<name>U5QBS8_GLOK1</name>
<dbReference type="SMART" id="SM00382">
    <property type="entry name" value="AAA"/>
    <property type="match status" value="1"/>
</dbReference>
<evidence type="ECO:0000256" key="2">
    <source>
        <dbReference type="ARBA" id="ARBA00022741"/>
    </source>
</evidence>
<reference evidence="5 6" key="1">
    <citation type="journal article" date="2013" name="PLoS ONE">
        <title>Cultivation and Complete Genome Sequencing of Gloeobacter kilaueensis sp. nov., from a Lava Cave in Kilauea Caldera, Hawai'i.</title>
        <authorList>
            <person name="Saw J.H."/>
            <person name="Schatz M."/>
            <person name="Brown M.V."/>
            <person name="Kunkel D.D."/>
            <person name="Foster J.S."/>
            <person name="Shick H."/>
            <person name="Christensen S."/>
            <person name="Hou S."/>
            <person name="Wan X."/>
            <person name="Donachie S.P."/>
        </authorList>
    </citation>
    <scope>NUCLEOTIDE SEQUENCE [LARGE SCALE GENOMIC DNA]</scope>
    <source>
        <strain evidence="6">JS</strain>
    </source>
</reference>
<dbReference type="InterPro" id="IPR050763">
    <property type="entry name" value="ABC_transporter_ATP-binding"/>
</dbReference>
<proteinExistence type="predicted"/>
<sequence>MTAALELVFLSKRYGARQAVDGLNLTIAQGSFYALLGPNGAGKTTTLRMVAGLLQPDSGDALILGHSTIRAGTEARRLLAYLPDDPLLYGKLSPIEYLEFVAGLWGMSAGEAEGRATELLKQLQLWEVRAQLSETFSRGMKQKLALAGAFIHQPRLIILDEPLTGLDAAAARLVKDMLVQYVRQGNTVILTTHIMEIAERLAQRIGIIDRGKLVAEGTLDELRVQAGEAGGTLESIFLDLTQNQDAGEWEP</sequence>
<dbReference type="PATRIC" id="fig|1183438.3.peg.50"/>
<protein>
    <submittedName>
        <fullName evidence="5">ABC transporter, ATP-binding protein</fullName>
    </submittedName>
</protein>
<dbReference type="Gene3D" id="3.40.50.300">
    <property type="entry name" value="P-loop containing nucleotide triphosphate hydrolases"/>
    <property type="match status" value="1"/>
</dbReference>
<dbReference type="GO" id="GO:0005524">
    <property type="term" value="F:ATP binding"/>
    <property type="evidence" value="ECO:0007669"/>
    <property type="project" value="UniProtKB-KW"/>
</dbReference>
<keyword evidence="6" id="KW-1185">Reference proteome</keyword>
<dbReference type="AlphaFoldDB" id="U5QBS8"/>
<dbReference type="OrthoDB" id="9804819at2"/>
<gene>
    <name evidence="5" type="primary">potA</name>
    <name evidence="5" type="ORF">GKIL_0049</name>
</gene>
<keyword evidence="3 5" id="KW-0067">ATP-binding</keyword>
<keyword evidence="1" id="KW-0813">Transport</keyword>
<dbReference type="RefSeq" id="WP_023171282.1">
    <property type="nucleotide sequence ID" value="NC_022600.1"/>
</dbReference>
<dbReference type="eggNOG" id="COG1131">
    <property type="taxonomic scope" value="Bacteria"/>
</dbReference>
<evidence type="ECO:0000256" key="1">
    <source>
        <dbReference type="ARBA" id="ARBA00022448"/>
    </source>
</evidence>
<dbReference type="Proteomes" id="UP000017396">
    <property type="component" value="Chromosome"/>
</dbReference>
<dbReference type="SUPFAM" id="SSF52540">
    <property type="entry name" value="P-loop containing nucleoside triphosphate hydrolases"/>
    <property type="match status" value="1"/>
</dbReference>
<dbReference type="PANTHER" id="PTHR42711">
    <property type="entry name" value="ABC TRANSPORTER ATP-BINDING PROTEIN"/>
    <property type="match status" value="1"/>
</dbReference>
<organism evidence="5 6">
    <name type="scientific">Gloeobacter kilaueensis (strain ATCC BAA-2537 / CCAP 1431/1 / ULC 316 / JS1)</name>
    <dbReference type="NCBI Taxonomy" id="1183438"/>
    <lineage>
        <taxon>Bacteria</taxon>
        <taxon>Bacillati</taxon>
        <taxon>Cyanobacteriota</taxon>
        <taxon>Cyanophyceae</taxon>
        <taxon>Gloeobacterales</taxon>
        <taxon>Gloeobacteraceae</taxon>
        <taxon>Gloeobacter</taxon>
    </lineage>
</organism>
<dbReference type="Pfam" id="PF00005">
    <property type="entry name" value="ABC_tran"/>
    <property type="match status" value="1"/>
</dbReference>
<evidence type="ECO:0000256" key="3">
    <source>
        <dbReference type="ARBA" id="ARBA00022840"/>
    </source>
</evidence>
<dbReference type="STRING" id="1183438.GKIL_0049"/>
<keyword evidence="2" id="KW-0547">Nucleotide-binding</keyword>
<evidence type="ECO:0000313" key="5">
    <source>
        <dbReference type="EMBL" id="AGY56296.1"/>
    </source>
</evidence>
<dbReference type="HOGENOM" id="CLU_000604_1_2_3"/>
<dbReference type="KEGG" id="glj:GKIL_0049"/>
<dbReference type="EMBL" id="CP003587">
    <property type="protein sequence ID" value="AGY56296.1"/>
    <property type="molecule type" value="Genomic_DNA"/>
</dbReference>
<dbReference type="InterPro" id="IPR027417">
    <property type="entry name" value="P-loop_NTPase"/>
</dbReference>
<dbReference type="CDD" id="cd03230">
    <property type="entry name" value="ABC_DR_subfamily_A"/>
    <property type="match status" value="1"/>
</dbReference>
<dbReference type="InterPro" id="IPR003439">
    <property type="entry name" value="ABC_transporter-like_ATP-bd"/>
</dbReference>
<evidence type="ECO:0000259" key="4">
    <source>
        <dbReference type="PROSITE" id="PS50893"/>
    </source>
</evidence>
<dbReference type="GO" id="GO:0016887">
    <property type="term" value="F:ATP hydrolysis activity"/>
    <property type="evidence" value="ECO:0007669"/>
    <property type="project" value="InterPro"/>
</dbReference>